<dbReference type="Proteomes" id="UP000248555">
    <property type="component" value="Unassembled WGS sequence"/>
</dbReference>
<proteinExistence type="predicted"/>
<organism evidence="1 2">
    <name type="scientific">Paranoxybacillus vitaminiphilus</name>
    <dbReference type="NCBI Taxonomy" id="581036"/>
    <lineage>
        <taxon>Bacteria</taxon>
        <taxon>Bacillati</taxon>
        <taxon>Bacillota</taxon>
        <taxon>Bacilli</taxon>
        <taxon>Bacillales</taxon>
        <taxon>Anoxybacillaceae</taxon>
        <taxon>Paranoxybacillus</taxon>
    </lineage>
</organism>
<comment type="caution">
    <text evidence="1">The sequence shown here is derived from an EMBL/GenBank/DDBJ whole genome shotgun (WGS) entry which is preliminary data.</text>
</comment>
<dbReference type="EMBL" id="QLMH01000005">
    <property type="protein sequence ID" value="RAK19885.1"/>
    <property type="molecule type" value="Genomic_DNA"/>
</dbReference>
<dbReference type="AlphaFoldDB" id="A0A327YJE1"/>
<evidence type="ECO:0000313" key="2">
    <source>
        <dbReference type="Proteomes" id="UP000248555"/>
    </source>
</evidence>
<keyword evidence="2" id="KW-1185">Reference proteome</keyword>
<sequence>MPTTIYPERNPLYVENRNRFISGITGMISSVDEGAIIHGTHSIYLCFATFLNDEDTKL</sequence>
<name>A0A327YJE1_9BACL</name>
<evidence type="ECO:0000313" key="1">
    <source>
        <dbReference type="EMBL" id="RAK19885.1"/>
    </source>
</evidence>
<accession>A0A327YJE1</accession>
<gene>
    <name evidence="1" type="ORF">B0I26_10567</name>
</gene>
<protein>
    <submittedName>
        <fullName evidence="1">Uncharacterized protein</fullName>
    </submittedName>
</protein>
<reference evidence="1 2" key="1">
    <citation type="submission" date="2018-06" db="EMBL/GenBank/DDBJ databases">
        <title>Genomic Encyclopedia of Type Strains, Phase III (KMG-III): the genomes of soil and plant-associated and newly described type strains.</title>
        <authorList>
            <person name="Whitman W."/>
        </authorList>
    </citation>
    <scope>NUCLEOTIDE SEQUENCE [LARGE SCALE GENOMIC DNA]</scope>
    <source>
        <strain evidence="1 2">CGMCC 1.8979</strain>
    </source>
</reference>